<protein>
    <submittedName>
        <fullName evidence="6">L-rhamnose operon regulatory protein rhaS</fullName>
    </submittedName>
</protein>
<dbReference type="PANTHER" id="PTHR47893:SF1">
    <property type="entry name" value="REGULATORY PROTEIN PCHR"/>
    <property type="match status" value="1"/>
</dbReference>
<keyword evidence="2" id="KW-0238">DNA-binding</keyword>
<dbReference type="Proteomes" id="UP000065822">
    <property type="component" value="Chromosome"/>
</dbReference>
<dbReference type="Gene3D" id="1.10.10.60">
    <property type="entry name" value="Homeodomain-like"/>
    <property type="match status" value="1"/>
</dbReference>
<evidence type="ECO:0000313" key="8">
    <source>
        <dbReference type="Proteomes" id="UP000215539"/>
    </source>
</evidence>
<evidence type="ECO:0000256" key="1">
    <source>
        <dbReference type="ARBA" id="ARBA00023015"/>
    </source>
</evidence>
<name>A0AAX2H203_9FLAO</name>
<dbReference type="EMBL" id="CP014227">
    <property type="protein sequence ID" value="AMD84287.1"/>
    <property type="molecule type" value="Genomic_DNA"/>
</dbReference>
<dbReference type="SUPFAM" id="SSF46689">
    <property type="entry name" value="Homeodomain-like"/>
    <property type="match status" value="2"/>
</dbReference>
<keyword evidence="1" id="KW-0805">Transcription regulation</keyword>
<reference evidence="6 8" key="2">
    <citation type="submission" date="2017-06" db="EMBL/GenBank/DDBJ databases">
        <authorList>
            <consortium name="Pathogen Informatics"/>
        </authorList>
    </citation>
    <scope>NUCLEOTIDE SEQUENCE [LARGE SCALE GENOMIC DNA]</scope>
    <source>
        <strain evidence="6 8">NCTC12947</strain>
    </source>
</reference>
<dbReference type="PROSITE" id="PS01124">
    <property type="entry name" value="HTH_ARAC_FAMILY_2"/>
    <property type="match status" value="1"/>
</dbReference>
<keyword evidence="7" id="KW-1185">Reference proteome</keyword>
<evidence type="ECO:0000256" key="3">
    <source>
        <dbReference type="ARBA" id="ARBA00023163"/>
    </source>
</evidence>
<evidence type="ECO:0000313" key="5">
    <source>
        <dbReference type="EMBL" id="AMD84287.1"/>
    </source>
</evidence>
<dbReference type="InterPro" id="IPR053142">
    <property type="entry name" value="PchR_regulatory_protein"/>
</dbReference>
<dbReference type="Proteomes" id="UP000215539">
    <property type="component" value="Chromosome 1"/>
</dbReference>
<evidence type="ECO:0000313" key="7">
    <source>
        <dbReference type="Proteomes" id="UP000065822"/>
    </source>
</evidence>
<organism evidence="6 8">
    <name type="scientific">Capnocytophaga haemolytica</name>
    <dbReference type="NCBI Taxonomy" id="45243"/>
    <lineage>
        <taxon>Bacteria</taxon>
        <taxon>Pseudomonadati</taxon>
        <taxon>Bacteroidota</taxon>
        <taxon>Flavobacteriia</taxon>
        <taxon>Flavobacteriales</taxon>
        <taxon>Flavobacteriaceae</taxon>
        <taxon>Capnocytophaga</taxon>
    </lineage>
</organism>
<dbReference type="EMBL" id="LT906449">
    <property type="protein sequence ID" value="SNV12060.1"/>
    <property type="molecule type" value="Genomic_DNA"/>
</dbReference>
<keyword evidence="3" id="KW-0804">Transcription</keyword>
<proteinExistence type="predicted"/>
<dbReference type="PANTHER" id="PTHR47893">
    <property type="entry name" value="REGULATORY PROTEIN PCHR"/>
    <property type="match status" value="1"/>
</dbReference>
<evidence type="ECO:0000313" key="6">
    <source>
        <dbReference type="EMBL" id="SNV12060.1"/>
    </source>
</evidence>
<dbReference type="GO" id="GO:0043565">
    <property type="term" value="F:sequence-specific DNA binding"/>
    <property type="evidence" value="ECO:0007669"/>
    <property type="project" value="InterPro"/>
</dbReference>
<reference evidence="5 7" key="1">
    <citation type="submission" date="2016-02" db="EMBL/GenBank/DDBJ databases">
        <authorList>
            <person name="Holder M.E."/>
            <person name="Ajami N.J."/>
            <person name="Petrosino J.F."/>
        </authorList>
    </citation>
    <scope>NUCLEOTIDE SEQUENCE [LARGE SCALE GENOMIC DNA]</scope>
    <source>
        <strain evidence="5 7">CCUG 32990</strain>
    </source>
</reference>
<dbReference type="InterPro" id="IPR018060">
    <property type="entry name" value="HTH_AraC"/>
</dbReference>
<dbReference type="PROSITE" id="PS00041">
    <property type="entry name" value="HTH_ARAC_FAMILY_1"/>
    <property type="match status" value="1"/>
</dbReference>
<evidence type="ECO:0000256" key="2">
    <source>
        <dbReference type="ARBA" id="ARBA00023125"/>
    </source>
</evidence>
<accession>A0AAX2H203</accession>
<evidence type="ECO:0000259" key="4">
    <source>
        <dbReference type="PROSITE" id="PS01124"/>
    </source>
</evidence>
<dbReference type="InterPro" id="IPR009057">
    <property type="entry name" value="Homeodomain-like_sf"/>
</dbReference>
<dbReference type="InterPro" id="IPR018062">
    <property type="entry name" value="HTH_AraC-typ_CS"/>
</dbReference>
<dbReference type="Pfam" id="PF12833">
    <property type="entry name" value="HTH_18"/>
    <property type="match status" value="1"/>
</dbReference>
<dbReference type="SMART" id="SM00342">
    <property type="entry name" value="HTH_ARAC"/>
    <property type="match status" value="1"/>
</dbReference>
<dbReference type="GO" id="GO:0003700">
    <property type="term" value="F:DNA-binding transcription factor activity"/>
    <property type="evidence" value="ECO:0007669"/>
    <property type="project" value="InterPro"/>
</dbReference>
<gene>
    <name evidence="6" type="primary">rhaS_1</name>
    <name evidence="5" type="ORF">AXF12_01285</name>
    <name evidence="6" type="ORF">SAMEA44541418_01504</name>
</gene>
<feature type="domain" description="HTH araC/xylS-type" evidence="4">
    <location>
        <begin position="230"/>
        <end position="328"/>
    </location>
</feature>
<sequence>MLHITGEDLQAMAMEKREADKHSEVALQQSYSALMDDTDCFSLQTQEAGTHFVYQWAMTFPEAVHLEQQWAIPSVRFCFIDKAAKGFAIHTHEVAERTLFEGQYHLFFSKEECYSKETFAADSPYSLRSVAVSGAQFEAMALRYPEVFSVHFERYDTGENFFLPLQHSPAKAAILRELVGQLQCAPALGVAAKAYADAKLLELFLHLFTVESAVPAYKYCKRAADRECMGEVVRLITADLLHTPSIAELARAVGLNEKKLCYGFKELYGTTVYGYLFEHKMQLARRLLTTTDRSVKEIAWECGYDDSSHFSVAFKRRWGETASGVRGQ</sequence>
<dbReference type="KEGG" id="chg:AXF12_01285"/>
<dbReference type="RefSeq" id="WP_066427855.1">
    <property type="nucleotide sequence ID" value="NZ_CP014227.1"/>
</dbReference>
<dbReference type="AlphaFoldDB" id="A0AAX2H203"/>